<dbReference type="InterPro" id="IPR050570">
    <property type="entry name" value="Cell_wall_metabolism_enzyme"/>
</dbReference>
<dbReference type="Proteomes" id="UP000475249">
    <property type="component" value="Unassembled WGS sequence"/>
</dbReference>
<dbReference type="PANTHER" id="PTHR21666:SF270">
    <property type="entry name" value="MUREIN HYDROLASE ACTIVATOR ENVC"/>
    <property type="match status" value="1"/>
</dbReference>
<reference evidence="2 3" key="1">
    <citation type="submission" date="2020-01" db="EMBL/GenBank/DDBJ databases">
        <title>Bacteria diversity of Porities sp.</title>
        <authorList>
            <person name="Wang G."/>
        </authorList>
    </citation>
    <scope>NUCLEOTIDE SEQUENCE [LARGE SCALE GENOMIC DNA]</scope>
    <source>
        <strain evidence="2 3">R33</strain>
    </source>
</reference>
<gene>
    <name evidence="2" type="ORF">GTQ38_04825</name>
</gene>
<sequence length="225" mass="25071">MSLFVQILTVLDTETRPVFEDVPLETYTPIDLSADNSELDGIQISDPEICQRYIDEVLERSASKVAYGGYLETRNLYRQSPNFDLDSAPDRDVHLGMDFWAPEGTLVRTPLGGKVHSFGNNTTKGDYGPTIILMHELQGFVFYTLYGHLSVESLDGIFEGKPYHEGSILGSLGATEINVNYAPHLHFQIILNIGEYVGDYPGVCSAANLEWYKANCPDPNLVLNF</sequence>
<dbReference type="PANTHER" id="PTHR21666">
    <property type="entry name" value="PEPTIDASE-RELATED"/>
    <property type="match status" value="1"/>
</dbReference>
<feature type="domain" description="M23ase beta-sheet core" evidence="1">
    <location>
        <begin position="93"/>
        <end position="190"/>
    </location>
</feature>
<comment type="caution">
    <text evidence="2">The sequence shown here is derived from an EMBL/GenBank/DDBJ whole genome shotgun (WGS) entry which is preliminary data.</text>
</comment>
<evidence type="ECO:0000313" key="3">
    <source>
        <dbReference type="Proteomes" id="UP000475249"/>
    </source>
</evidence>
<name>A0A6L9E9I9_9FLAO</name>
<evidence type="ECO:0000259" key="1">
    <source>
        <dbReference type="Pfam" id="PF01551"/>
    </source>
</evidence>
<dbReference type="InterPro" id="IPR016047">
    <property type="entry name" value="M23ase_b-sheet_dom"/>
</dbReference>
<organism evidence="2 3">
    <name type="scientific">Poritiphilus flavus</name>
    <dbReference type="NCBI Taxonomy" id="2697053"/>
    <lineage>
        <taxon>Bacteria</taxon>
        <taxon>Pseudomonadati</taxon>
        <taxon>Bacteroidota</taxon>
        <taxon>Flavobacteriia</taxon>
        <taxon>Flavobacteriales</taxon>
        <taxon>Flavobacteriaceae</taxon>
        <taxon>Poritiphilus</taxon>
    </lineage>
</organism>
<dbReference type="EMBL" id="WXYO01000002">
    <property type="protein sequence ID" value="NAS11313.1"/>
    <property type="molecule type" value="Genomic_DNA"/>
</dbReference>
<dbReference type="SUPFAM" id="SSF51261">
    <property type="entry name" value="Duplicated hybrid motif"/>
    <property type="match status" value="1"/>
</dbReference>
<dbReference type="InterPro" id="IPR011055">
    <property type="entry name" value="Dup_hybrid_motif"/>
</dbReference>
<dbReference type="Gene3D" id="2.70.70.10">
    <property type="entry name" value="Glucose Permease (Domain IIA)"/>
    <property type="match status" value="1"/>
</dbReference>
<proteinExistence type="predicted"/>
<accession>A0A6L9E9I9</accession>
<dbReference type="GO" id="GO:0004222">
    <property type="term" value="F:metalloendopeptidase activity"/>
    <property type="evidence" value="ECO:0007669"/>
    <property type="project" value="TreeGrafter"/>
</dbReference>
<dbReference type="Pfam" id="PF01551">
    <property type="entry name" value="Peptidase_M23"/>
    <property type="match status" value="1"/>
</dbReference>
<dbReference type="AlphaFoldDB" id="A0A6L9E9I9"/>
<keyword evidence="3" id="KW-1185">Reference proteome</keyword>
<dbReference type="RefSeq" id="WP_161434349.1">
    <property type="nucleotide sequence ID" value="NZ_WXYO01000002.1"/>
</dbReference>
<protein>
    <submittedName>
        <fullName evidence="2">Peptidoglycan DD-metalloendopeptidase family protein</fullName>
    </submittedName>
</protein>
<dbReference type="CDD" id="cd12797">
    <property type="entry name" value="M23_peptidase"/>
    <property type="match status" value="1"/>
</dbReference>
<evidence type="ECO:0000313" key="2">
    <source>
        <dbReference type="EMBL" id="NAS11313.1"/>
    </source>
</evidence>